<feature type="signal peptide" evidence="1">
    <location>
        <begin position="1"/>
        <end position="22"/>
    </location>
</feature>
<dbReference type="Pfam" id="PF09992">
    <property type="entry name" value="NAGPA"/>
    <property type="match status" value="1"/>
</dbReference>
<reference evidence="3 4" key="1">
    <citation type="submission" date="2019-02" db="EMBL/GenBank/DDBJ databases">
        <title>Deep-cultivation of Planctomycetes and their phenomic and genomic characterization uncovers novel biology.</title>
        <authorList>
            <person name="Wiegand S."/>
            <person name="Jogler M."/>
            <person name="Boedeker C."/>
            <person name="Pinto D."/>
            <person name="Vollmers J."/>
            <person name="Rivas-Marin E."/>
            <person name="Kohn T."/>
            <person name="Peeters S.H."/>
            <person name="Heuer A."/>
            <person name="Rast P."/>
            <person name="Oberbeckmann S."/>
            <person name="Bunk B."/>
            <person name="Jeske O."/>
            <person name="Meyerdierks A."/>
            <person name="Storesund J.E."/>
            <person name="Kallscheuer N."/>
            <person name="Luecker S."/>
            <person name="Lage O.M."/>
            <person name="Pohl T."/>
            <person name="Merkel B.J."/>
            <person name="Hornburger P."/>
            <person name="Mueller R.-W."/>
            <person name="Bruemmer F."/>
            <person name="Labrenz M."/>
            <person name="Spormann A.M."/>
            <person name="Op den Camp H."/>
            <person name="Overmann J."/>
            <person name="Amann R."/>
            <person name="Jetten M.S.M."/>
            <person name="Mascher T."/>
            <person name="Medema M.H."/>
            <person name="Devos D.P."/>
            <person name="Kaster A.-K."/>
            <person name="Ovreas L."/>
            <person name="Rohde M."/>
            <person name="Galperin M.Y."/>
            <person name="Jogler C."/>
        </authorList>
    </citation>
    <scope>NUCLEOTIDE SEQUENCE [LARGE SCALE GENOMIC DNA]</scope>
    <source>
        <strain evidence="3 4">Pan265</strain>
    </source>
</reference>
<gene>
    <name evidence="3" type="ORF">Pan265_28690</name>
</gene>
<dbReference type="AlphaFoldDB" id="A0A518C187"/>
<keyword evidence="4" id="KW-1185">Reference proteome</keyword>
<dbReference type="PROSITE" id="PS51257">
    <property type="entry name" value="PROKAR_LIPOPROTEIN"/>
    <property type="match status" value="1"/>
</dbReference>
<feature type="chain" id="PRO_5022083527" description="Phosphodiester glycosidase domain-containing protein" evidence="1">
    <location>
        <begin position="23"/>
        <end position="317"/>
    </location>
</feature>
<protein>
    <recommendedName>
        <fullName evidence="2">Phosphodiester glycosidase domain-containing protein</fullName>
    </recommendedName>
</protein>
<dbReference type="Proteomes" id="UP000320386">
    <property type="component" value="Chromosome"/>
</dbReference>
<evidence type="ECO:0000259" key="2">
    <source>
        <dbReference type="Pfam" id="PF09992"/>
    </source>
</evidence>
<keyword evidence="1" id="KW-0732">Signal</keyword>
<dbReference type="RefSeq" id="WP_145447133.1">
    <property type="nucleotide sequence ID" value="NZ_CP036280.1"/>
</dbReference>
<sequence length="317" mass="32988" precursor="true">MFLSLMRLERLAACLCVVVVLAGCRSQPAEVVAPEPLPVPESASIRTEAYFAETADGPIRGYLAWVDLTDPALEVITTSPLPEGHGGNPAAEASNQPTNEWAQETGAVLAINANFYAFMKEGGTDILGLSVNDGVVVSPPREVEGYPADPAVAVLRDGTIYIGPVDAAMVPEIEDGVAGVGGHAEVGETDGLLVTGYANTGATARVAPARRHPRTAVGTDASGRTLIIAVIDGRRAGWSIGVTLPELAEIMIDAGAMTAINLDGGGSSSFYFDRGAWLGTDEPPVTNMPSDAKGWRSVANHLGIRVVTEQDNGDARD</sequence>
<evidence type="ECO:0000313" key="4">
    <source>
        <dbReference type="Proteomes" id="UP000320386"/>
    </source>
</evidence>
<dbReference type="KEGG" id="mcad:Pan265_28690"/>
<accession>A0A518C187</accession>
<proteinExistence type="predicted"/>
<dbReference type="EMBL" id="CP036280">
    <property type="protein sequence ID" value="QDU72991.1"/>
    <property type="molecule type" value="Genomic_DNA"/>
</dbReference>
<feature type="domain" description="Phosphodiester glycosidase" evidence="2">
    <location>
        <begin position="106"/>
        <end position="304"/>
    </location>
</feature>
<evidence type="ECO:0000256" key="1">
    <source>
        <dbReference type="SAM" id="SignalP"/>
    </source>
</evidence>
<evidence type="ECO:0000313" key="3">
    <source>
        <dbReference type="EMBL" id="QDU72991.1"/>
    </source>
</evidence>
<name>A0A518C187_9BACT</name>
<organism evidence="3 4">
    <name type="scientific">Mucisphaera calidilacus</name>
    <dbReference type="NCBI Taxonomy" id="2527982"/>
    <lineage>
        <taxon>Bacteria</taxon>
        <taxon>Pseudomonadati</taxon>
        <taxon>Planctomycetota</taxon>
        <taxon>Phycisphaerae</taxon>
        <taxon>Phycisphaerales</taxon>
        <taxon>Phycisphaeraceae</taxon>
        <taxon>Mucisphaera</taxon>
    </lineage>
</organism>
<dbReference type="PANTHER" id="PTHR40446">
    <property type="entry name" value="N-ACETYLGLUCOSAMINE-1-PHOSPHODIESTER ALPHA-N-ACETYLGLUCOSAMINIDASE"/>
    <property type="match status" value="1"/>
</dbReference>
<dbReference type="InterPro" id="IPR018711">
    <property type="entry name" value="NAGPA"/>
</dbReference>
<dbReference type="OrthoDB" id="9809781at2"/>
<dbReference type="PANTHER" id="PTHR40446:SF2">
    <property type="entry name" value="N-ACETYLGLUCOSAMINE-1-PHOSPHODIESTER ALPHA-N-ACETYLGLUCOSAMINIDASE"/>
    <property type="match status" value="1"/>
</dbReference>